<dbReference type="RefSeq" id="WP_148869999.1">
    <property type="nucleotide sequence ID" value="NZ_VNIA01000002.1"/>
</dbReference>
<dbReference type="PROSITE" id="PS01129">
    <property type="entry name" value="PSI_RLU"/>
    <property type="match status" value="1"/>
</dbReference>
<reference evidence="2 3" key="1">
    <citation type="submission" date="2019-07" db="EMBL/GenBank/DDBJ databases">
        <title>Genomic Encyclopedia of Type Strains, Phase IV (KMG-IV): sequencing the most valuable type-strain genomes for metagenomic binning, comparative biology and taxonomic classification.</title>
        <authorList>
            <person name="Goeker M."/>
        </authorList>
    </citation>
    <scope>NUCLEOTIDE SEQUENCE [LARGE SCALE GENOMIC DNA]</scope>
    <source>
        <strain evidence="2 3">DSM 18961</strain>
    </source>
</reference>
<accession>A0A5S5DVB8</accession>
<dbReference type="InterPro" id="IPR006224">
    <property type="entry name" value="PsdUridine_synth_RluA-like_CS"/>
</dbReference>
<keyword evidence="3" id="KW-1185">Reference proteome</keyword>
<gene>
    <name evidence="2" type="ORF">C7447_102540</name>
</gene>
<dbReference type="GO" id="GO:0003723">
    <property type="term" value="F:RNA binding"/>
    <property type="evidence" value="ECO:0007669"/>
    <property type="project" value="InterPro"/>
</dbReference>
<name>A0A5S5DVB8_9FLAO</name>
<dbReference type="AlphaFoldDB" id="A0A5S5DVB8"/>
<dbReference type="GO" id="GO:0000455">
    <property type="term" value="P:enzyme-directed rRNA pseudouridine synthesis"/>
    <property type="evidence" value="ECO:0007669"/>
    <property type="project" value="TreeGrafter"/>
</dbReference>
<dbReference type="PANTHER" id="PTHR21600">
    <property type="entry name" value="MITOCHONDRIAL RNA PSEUDOURIDINE SYNTHASE"/>
    <property type="match status" value="1"/>
</dbReference>
<evidence type="ECO:0000259" key="1">
    <source>
        <dbReference type="Pfam" id="PF00849"/>
    </source>
</evidence>
<sequence>MKKLIEFSSDINGIPLPKKFTYPFYYTPHPLAKVAVEELQEYLKTQTDFKHNFGIENPDDENALGKMFGVLVVQNSAGELGYLTAFSGKLAEKTQHKYFVPPVFDVLDENGVFRKTENENNQINLQIEELSTHKEYLRLKKQFTKTQKLHHTLLKEAQRIIKKRRKARKLEQSPDNQLNINEEFYVREYEVYLNDKILPLQEQFEVYQTQIDALKKQRKQKSAWVQQEVFKQYQFLNAEGSTQNLLDIFKDSNQNIPAGAGDCCAPKLLQYAFLHHLTPIAIAEFWWGKPVTTSVRKHQYFYPACSGKCKPILTHMLQGLQVDENPLLAELQTEKELEIVFEDEFLLIVNKPAEFLSAPGKEIEDSVYSRIQQQYPEATGPLLVHRLDMSTSGILLVAKNKNIHQALQKQFLDKTVQKRYVALLDGELTENSGTINLPLRLDLDDRPKQVVCYEHGKPAVTKWEVIEVTNHQTKVYLYPITGRTHQLRMHVAHSLGLHTPIIGDDLYGQKANRLHLHAESITFTHPKTKQKVTFTVKTPF</sequence>
<dbReference type="CDD" id="cd02869">
    <property type="entry name" value="PseudoU_synth_RluA_like"/>
    <property type="match status" value="1"/>
</dbReference>
<dbReference type="EMBL" id="VNIA01000002">
    <property type="protein sequence ID" value="TYP99218.1"/>
    <property type="molecule type" value="Genomic_DNA"/>
</dbReference>
<comment type="caution">
    <text evidence="2">The sequence shown here is derived from an EMBL/GenBank/DDBJ whole genome shotgun (WGS) entry which is preliminary data.</text>
</comment>
<dbReference type="InterPro" id="IPR020103">
    <property type="entry name" value="PsdUridine_synth_cat_dom_sf"/>
</dbReference>
<feature type="domain" description="Pseudouridine synthase RsuA/RluA-like" evidence="1">
    <location>
        <begin position="346"/>
        <end position="493"/>
    </location>
</feature>
<dbReference type="OrthoDB" id="9807829at2"/>
<dbReference type="Pfam" id="PF00849">
    <property type="entry name" value="PseudoU_synth_2"/>
    <property type="match status" value="1"/>
</dbReference>
<protein>
    <submittedName>
        <fullName evidence="2">RluA family pseudouridine synthase</fullName>
    </submittedName>
</protein>
<evidence type="ECO:0000313" key="3">
    <source>
        <dbReference type="Proteomes" id="UP000323136"/>
    </source>
</evidence>
<dbReference type="GO" id="GO:0140098">
    <property type="term" value="F:catalytic activity, acting on RNA"/>
    <property type="evidence" value="ECO:0007669"/>
    <property type="project" value="UniProtKB-ARBA"/>
</dbReference>
<proteinExistence type="predicted"/>
<dbReference type="PANTHER" id="PTHR21600:SF89">
    <property type="entry name" value="RIBOSOMAL LARGE SUBUNIT PSEUDOURIDINE SYNTHASE A"/>
    <property type="match status" value="1"/>
</dbReference>
<dbReference type="InterPro" id="IPR050188">
    <property type="entry name" value="RluA_PseudoU_synthase"/>
</dbReference>
<evidence type="ECO:0000313" key="2">
    <source>
        <dbReference type="EMBL" id="TYP99218.1"/>
    </source>
</evidence>
<dbReference type="InterPro" id="IPR006145">
    <property type="entry name" value="PsdUridine_synth_RsuA/RluA"/>
</dbReference>
<organism evidence="2 3">
    <name type="scientific">Tenacibaculum adriaticum</name>
    <dbReference type="NCBI Taxonomy" id="413713"/>
    <lineage>
        <taxon>Bacteria</taxon>
        <taxon>Pseudomonadati</taxon>
        <taxon>Bacteroidota</taxon>
        <taxon>Flavobacteriia</taxon>
        <taxon>Flavobacteriales</taxon>
        <taxon>Flavobacteriaceae</taxon>
        <taxon>Tenacibaculum</taxon>
    </lineage>
</organism>
<dbReference type="GO" id="GO:0009982">
    <property type="term" value="F:pseudouridine synthase activity"/>
    <property type="evidence" value="ECO:0007669"/>
    <property type="project" value="InterPro"/>
</dbReference>
<dbReference type="SUPFAM" id="SSF55120">
    <property type="entry name" value="Pseudouridine synthase"/>
    <property type="match status" value="1"/>
</dbReference>
<dbReference type="Proteomes" id="UP000323136">
    <property type="component" value="Unassembled WGS sequence"/>
</dbReference>
<dbReference type="Gene3D" id="3.30.2350.10">
    <property type="entry name" value="Pseudouridine synthase"/>
    <property type="match status" value="1"/>
</dbReference>